<dbReference type="InterPro" id="IPR036844">
    <property type="entry name" value="Hint_dom_sf"/>
</dbReference>
<dbReference type="Proteomes" id="UP000521922">
    <property type="component" value="Unassembled WGS sequence"/>
</dbReference>
<keyword evidence="4" id="KW-1185">Reference proteome</keyword>
<comment type="caution">
    <text evidence="3">The sequence shown here is derived from an EMBL/GenBank/DDBJ whole genome shotgun (WGS) entry which is preliminary data.</text>
</comment>
<evidence type="ECO:0000313" key="4">
    <source>
        <dbReference type="Proteomes" id="UP000521922"/>
    </source>
</evidence>
<dbReference type="InterPro" id="IPR003587">
    <property type="entry name" value="Hint_dom_N"/>
</dbReference>
<dbReference type="Gene3D" id="3.10.28.10">
    <property type="entry name" value="Homing endonucleases"/>
    <property type="match status" value="1"/>
</dbReference>
<dbReference type="AlphaFoldDB" id="A0A7Y9J389"/>
<reference evidence="3 4" key="1">
    <citation type="submission" date="2020-07" db="EMBL/GenBank/DDBJ databases">
        <title>Sequencing the genomes of 1000 actinobacteria strains.</title>
        <authorList>
            <person name="Klenk H.-P."/>
        </authorList>
    </citation>
    <scope>NUCLEOTIDE SEQUENCE [LARGE SCALE GENOMIC DNA]</scope>
    <source>
        <strain evidence="3 4">DSM 7487</strain>
    </source>
</reference>
<protein>
    <recommendedName>
        <fullName evidence="2">Hint domain-containing protein</fullName>
    </recommendedName>
</protein>
<feature type="domain" description="Hint" evidence="2">
    <location>
        <begin position="167"/>
        <end position="287"/>
    </location>
</feature>
<dbReference type="SUPFAM" id="SSF55608">
    <property type="entry name" value="Homing endonucleases"/>
    <property type="match status" value="1"/>
</dbReference>
<accession>A0A7Y9J389</accession>
<feature type="region of interest" description="Disordered" evidence="1">
    <location>
        <begin position="239"/>
        <end position="260"/>
    </location>
</feature>
<dbReference type="RefSeq" id="WP_179755539.1">
    <property type="nucleotide sequence ID" value="NZ_JACCBB010000001.1"/>
</dbReference>
<organism evidence="3 4">
    <name type="scientific">Kineococcus aurantiacus</name>
    <dbReference type="NCBI Taxonomy" id="37633"/>
    <lineage>
        <taxon>Bacteria</taxon>
        <taxon>Bacillati</taxon>
        <taxon>Actinomycetota</taxon>
        <taxon>Actinomycetes</taxon>
        <taxon>Kineosporiales</taxon>
        <taxon>Kineosporiaceae</taxon>
        <taxon>Kineococcus</taxon>
    </lineage>
</organism>
<dbReference type="InterPro" id="IPR027434">
    <property type="entry name" value="Homing_endonucl"/>
</dbReference>
<evidence type="ECO:0000259" key="2">
    <source>
        <dbReference type="SMART" id="SM00306"/>
    </source>
</evidence>
<evidence type="ECO:0000256" key="1">
    <source>
        <dbReference type="SAM" id="MobiDB-lite"/>
    </source>
</evidence>
<evidence type="ECO:0000313" key="3">
    <source>
        <dbReference type="EMBL" id="NYD24860.1"/>
    </source>
</evidence>
<sequence>MTLDLLDTAVHEPLVGSMLLLTQPSGGGEELALGTVTEVTTMNQWHSQPLLRGVVKARGHIPGMSGDLGDVRAASIKLQACYKRNAFGQPQPWVQAGPSLRMSPPTGTAVRRVTNEVLDELMSGEEDLHYLGHLHGTADVRIPLSIRDFSGDRGAFHAGLFGMSGSGKALALDTPVATPGGWTTMGELSDGDLVFDETGRPTRVVKAHEVRLDRPCYEVVFSDGSVIVADADHNWYTEDEAARRSAGTARRSEGTRKRRPLLAPAITGRLRRLAAAAAPEDVITVPEVVALTGLHRRSSALTTVTTAVGTLGAQRATARFEYRAQQYTKTRTLVAWPGRELLTALASVAEAGRPSAPVFNPSLAPRLREAAADAADWLSLPDVARLIGLPARNANLRRKVETCSIPAHRRPMPVRVTLPAHTVERAPANAVLTYPRRRLLTALADHADRPVGDQRHKRITGRVVTTEQIRRTLRTSDGESNHAVPVAGPLVLPEQRLPLDPYFLGYWLGDGKASDARIYTADAEVLDTLRGRGFVVTATGRDFEFRVTWGDPAKEAARAARPCARCAAPFTPAGPRRRYCSNACRLDGPRATRADGAGRCTDCGRSGVSGLRCMSCHRTATPTGVLRHLGVLHDKHVPDRYLRGSQAQRRALLAGLLDSDGTPAPQGTVLLRQHQPPAGAARPGAGGLPRLPPHPDEQDRDAERQGVRSDLPSRLHRGRRRLRPEPQADVARRAPRRPPPGEDVAPVRRRRPARAVGAGPVHHRGQPEPPVPGRPHHDPDAQHRVLGVLPGRADAQSRPGFHRRRPAGAVRLRDRFPVLPAGLGRGDGPGGRRAPRERGPAAGEGRPVVRGVAGQDEADR</sequence>
<dbReference type="EMBL" id="JACCBB010000001">
    <property type="protein sequence ID" value="NYD24860.1"/>
    <property type="molecule type" value="Genomic_DNA"/>
</dbReference>
<feature type="compositionally biased region" description="Basic and acidic residues" evidence="1">
    <location>
        <begin position="693"/>
        <end position="713"/>
    </location>
</feature>
<feature type="compositionally biased region" description="Basic and acidic residues" evidence="1">
    <location>
        <begin position="723"/>
        <end position="732"/>
    </location>
</feature>
<dbReference type="SUPFAM" id="SSF51294">
    <property type="entry name" value="Hedgehog/intein (Hint) domain"/>
    <property type="match status" value="1"/>
</dbReference>
<dbReference type="SMART" id="SM00306">
    <property type="entry name" value="HintN"/>
    <property type="match status" value="1"/>
</dbReference>
<gene>
    <name evidence="3" type="ORF">BJ968_004400</name>
</gene>
<feature type="region of interest" description="Disordered" evidence="1">
    <location>
        <begin position="675"/>
        <end position="860"/>
    </location>
</feature>
<name>A0A7Y9J389_9ACTN</name>
<proteinExistence type="predicted"/>